<dbReference type="InterPro" id="IPR003593">
    <property type="entry name" value="AAA+_ATPase"/>
</dbReference>
<organism evidence="7 8">
    <name type="scientific">Nocardiopsis metallicus</name>
    <dbReference type="NCBI Taxonomy" id="179819"/>
    <lineage>
        <taxon>Bacteria</taxon>
        <taxon>Bacillati</taxon>
        <taxon>Actinomycetota</taxon>
        <taxon>Actinomycetes</taxon>
        <taxon>Streptosporangiales</taxon>
        <taxon>Nocardiopsidaceae</taxon>
        <taxon>Nocardiopsis</taxon>
    </lineage>
</organism>
<evidence type="ECO:0000256" key="2">
    <source>
        <dbReference type="ARBA" id="ARBA00022448"/>
    </source>
</evidence>
<keyword evidence="2" id="KW-0813">Transport</keyword>
<accession>A0A840WHX1</accession>
<dbReference type="EMBL" id="JACHDO010000001">
    <property type="protein sequence ID" value="MBB5495634.1"/>
    <property type="molecule type" value="Genomic_DNA"/>
</dbReference>
<proteinExistence type="inferred from homology"/>
<reference evidence="7 8" key="1">
    <citation type="submission" date="2020-08" db="EMBL/GenBank/DDBJ databases">
        <title>Sequencing the genomes of 1000 actinobacteria strains.</title>
        <authorList>
            <person name="Klenk H.-P."/>
        </authorList>
    </citation>
    <scope>NUCLEOTIDE SEQUENCE [LARGE SCALE GENOMIC DNA]</scope>
    <source>
        <strain evidence="7 8">DSM 44598</strain>
    </source>
</reference>
<comment type="similarity">
    <text evidence="1">Belongs to the ABC transporter superfamily.</text>
</comment>
<feature type="domain" description="ABC transporter" evidence="6">
    <location>
        <begin position="58"/>
        <end position="303"/>
    </location>
</feature>
<keyword evidence="4 7" id="KW-0067">ATP-binding</keyword>
<dbReference type="SUPFAM" id="SSF52540">
    <property type="entry name" value="P-loop containing nucleoside triphosphate hydrolases"/>
    <property type="match status" value="1"/>
</dbReference>
<dbReference type="NCBIfam" id="TIGR01727">
    <property type="entry name" value="oligo_HPY"/>
    <property type="match status" value="1"/>
</dbReference>
<dbReference type="RefSeq" id="WP_184370806.1">
    <property type="nucleotide sequence ID" value="NZ_BAAAKM010000037.1"/>
</dbReference>
<dbReference type="GO" id="GO:0005524">
    <property type="term" value="F:ATP binding"/>
    <property type="evidence" value="ECO:0007669"/>
    <property type="project" value="UniProtKB-KW"/>
</dbReference>
<dbReference type="InterPro" id="IPR003439">
    <property type="entry name" value="ABC_transporter-like_ATP-bd"/>
</dbReference>
<name>A0A840WHX1_9ACTN</name>
<dbReference type="GO" id="GO:0016887">
    <property type="term" value="F:ATP hydrolysis activity"/>
    <property type="evidence" value="ECO:0007669"/>
    <property type="project" value="InterPro"/>
</dbReference>
<dbReference type="PANTHER" id="PTHR43776">
    <property type="entry name" value="TRANSPORT ATP-BINDING PROTEIN"/>
    <property type="match status" value="1"/>
</dbReference>
<dbReference type="InterPro" id="IPR050319">
    <property type="entry name" value="ABC_transp_ATP-bind"/>
</dbReference>
<dbReference type="Gene3D" id="3.40.50.300">
    <property type="entry name" value="P-loop containing nucleotide triphosphate hydrolases"/>
    <property type="match status" value="1"/>
</dbReference>
<protein>
    <submittedName>
        <fullName evidence="7">Peptide/nickel transport system ATP-binding protein</fullName>
    </submittedName>
</protein>
<comment type="caution">
    <text evidence="7">The sequence shown here is derived from an EMBL/GenBank/DDBJ whole genome shotgun (WGS) entry which is preliminary data.</text>
</comment>
<dbReference type="PROSITE" id="PS00211">
    <property type="entry name" value="ABC_TRANSPORTER_1"/>
    <property type="match status" value="1"/>
</dbReference>
<dbReference type="PROSITE" id="PS50893">
    <property type="entry name" value="ABC_TRANSPORTER_2"/>
    <property type="match status" value="1"/>
</dbReference>
<dbReference type="CDD" id="cd03257">
    <property type="entry name" value="ABC_NikE_OppD_transporters"/>
    <property type="match status" value="1"/>
</dbReference>
<dbReference type="AlphaFoldDB" id="A0A840WHX1"/>
<keyword evidence="8" id="KW-1185">Reference proteome</keyword>
<dbReference type="SMART" id="SM00382">
    <property type="entry name" value="AAA"/>
    <property type="match status" value="1"/>
</dbReference>
<evidence type="ECO:0000259" key="6">
    <source>
        <dbReference type="PROSITE" id="PS50893"/>
    </source>
</evidence>
<dbReference type="Proteomes" id="UP000579647">
    <property type="component" value="Unassembled WGS sequence"/>
</dbReference>
<dbReference type="FunFam" id="3.40.50.300:FF:000016">
    <property type="entry name" value="Oligopeptide ABC transporter ATP-binding component"/>
    <property type="match status" value="1"/>
</dbReference>
<evidence type="ECO:0000256" key="1">
    <source>
        <dbReference type="ARBA" id="ARBA00005417"/>
    </source>
</evidence>
<evidence type="ECO:0000313" key="8">
    <source>
        <dbReference type="Proteomes" id="UP000579647"/>
    </source>
</evidence>
<dbReference type="GO" id="GO:0015833">
    <property type="term" value="P:peptide transport"/>
    <property type="evidence" value="ECO:0007669"/>
    <property type="project" value="InterPro"/>
</dbReference>
<dbReference type="InterPro" id="IPR017871">
    <property type="entry name" value="ABC_transporter-like_CS"/>
</dbReference>
<gene>
    <name evidence="7" type="ORF">HNR07_006771</name>
</gene>
<evidence type="ECO:0000256" key="4">
    <source>
        <dbReference type="ARBA" id="ARBA00022840"/>
    </source>
</evidence>
<dbReference type="InterPro" id="IPR013563">
    <property type="entry name" value="Oligopep_ABC_C"/>
</dbReference>
<keyword evidence="3" id="KW-0547">Nucleotide-binding</keyword>
<evidence type="ECO:0000256" key="5">
    <source>
        <dbReference type="SAM" id="MobiDB-lite"/>
    </source>
</evidence>
<dbReference type="Pfam" id="PF08352">
    <property type="entry name" value="oligo_HPY"/>
    <property type="match status" value="1"/>
</dbReference>
<dbReference type="GO" id="GO:0055085">
    <property type="term" value="P:transmembrane transport"/>
    <property type="evidence" value="ECO:0007669"/>
    <property type="project" value="UniProtKB-ARBA"/>
</dbReference>
<dbReference type="Pfam" id="PF00005">
    <property type="entry name" value="ABC_tran"/>
    <property type="match status" value="1"/>
</dbReference>
<sequence length="374" mass="40831">MIDRTVNPAHAEPRPDDTAPRAASTVEPAPGTVIGTAATARAHTSGERRAEPPVLSLKGAQQIFRTPRGDVPAVAGVDLEVRPGQVLCLVGESGCGKTTTARMAAALSDPTAGEVLFRGKDVASMDKKERAAFRRSVQYIHQDPYASLNPVRTVYSTVSAGLRRHKLVKGRDEARRVTTELLERVDLTPAEDYLDKYPHQMSGGQRQRVAVARALAMNPEVIIADESTSMLDVSIRVSLLNTLGRLRDELGVSFLFITHDLAVAKYFAWRGEIAVMYLGKVVEHGPTPHVVNDPQHPYTKALISAVCEPDPDLARNKERVRLRSADIPDLTDLPPGCDFHPRCPIYAQGSCDTVRPPLVRSHDRLLACHVVTRG</sequence>
<evidence type="ECO:0000256" key="3">
    <source>
        <dbReference type="ARBA" id="ARBA00022741"/>
    </source>
</evidence>
<dbReference type="InterPro" id="IPR027417">
    <property type="entry name" value="P-loop_NTPase"/>
</dbReference>
<evidence type="ECO:0000313" key="7">
    <source>
        <dbReference type="EMBL" id="MBB5495634.1"/>
    </source>
</evidence>
<feature type="region of interest" description="Disordered" evidence="5">
    <location>
        <begin position="1"/>
        <end position="31"/>
    </location>
</feature>